<dbReference type="EMBL" id="BBMR01000001">
    <property type="protein sequence ID" value="GAL17509.1"/>
    <property type="molecule type" value="Genomic_DNA"/>
</dbReference>
<evidence type="ECO:0000313" key="2">
    <source>
        <dbReference type="Proteomes" id="UP000029228"/>
    </source>
</evidence>
<protein>
    <submittedName>
        <fullName evidence="1">Uncharacterized protein</fullName>
    </submittedName>
</protein>
<proteinExistence type="predicted"/>
<comment type="caution">
    <text evidence="1">The sequence shown here is derived from an EMBL/GenBank/DDBJ whole genome shotgun (WGS) entry which is preliminary data.</text>
</comment>
<accession>A0A090RTK5</accession>
<evidence type="ECO:0000313" key="1">
    <source>
        <dbReference type="EMBL" id="GAL17509.1"/>
    </source>
</evidence>
<dbReference type="Proteomes" id="UP000029228">
    <property type="component" value="Unassembled WGS sequence"/>
</dbReference>
<name>A0A090RTK5_9VIBR</name>
<organism evidence="1 2">
    <name type="scientific">Vibrio maritimus</name>
    <dbReference type="NCBI Taxonomy" id="990268"/>
    <lineage>
        <taxon>Bacteria</taxon>
        <taxon>Pseudomonadati</taxon>
        <taxon>Pseudomonadota</taxon>
        <taxon>Gammaproteobacteria</taxon>
        <taxon>Vibrionales</taxon>
        <taxon>Vibrionaceae</taxon>
        <taxon>Vibrio</taxon>
    </lineage>
</organism>
<reference evidence="1 2" key="1">
    <citation type="submission" date="2014-09" db="EMBL/GenBank/DDBJ databases">
        <title>Vibrio maritimus JCM 19235. (C45) whole genome shotgun sequence.</title>
        <authorList>
            <person name="Sawabe T."/>
            <person name="Meirelles P."/>
            <person name="Nakanishi M."/>
            <person name="Sayaka M."/>
            <person name="Hattori M."/>
            <person name="Ohkuma M."/>
        </authorList>
    </citation>
    <scope>NUCLEOTIDE SEQUENCE [LARGE SCALE GENOMIC DNA]</scope>
    <source>
        <strain evidence="2">JCM19235</strain>
    </source>
</reference>
<sequence>MGEGRFEEITDAKIQSPQNVIVFDTAFYLAFDNAHRGDVSCKDFSESLSKYVDKADRYNQLISLSKATKNS</sequence>
<gene>
    <name evidence="1" type="ORF">JCM19235_6058</name>
</gene>
<dbReference type="AlphaFoldDB" id="A0A090RTK5"/>
<keyword evidence="2" id="KW-1185">Reference proteome</keyword>